<evidence type="ECO:0000313" key="4">
    <source>
        <dbReference type="EMBL" id="NHR04351.1"/>
    </source>
</evidence>
<feature type="domain" description="Zona occludens toxin N-terminal" evidence="3">
    <location>
        <begin position="55"/>
        <end position="177"/>
    </location>
</feature>
<evidence type="ECO:0000256" key="1">
    <source>
        <dbReference type="SAM" id="MobiDB-lite"/>
    </source>
</evidence>
<feature type="compositionally biased region" description="Basic and acidic residues" evidence="1">
    <location>
        <begin position="324"/>
        <end position="333"/>
    </location>
</feature>
<evidence type="ECO:0000259" key="3">
    <source>
        <dbReference type="Pfam" id="PF05707"/>
    </source>
</evidence>
<dbReference type="SUPFAM" id="SSF52540">
    <property type="entry name" value="P-loop containing nucleoside triphosphate hydrolases"/>
    <property type="match status" value="1"/>
</dbReference>
<feature type="transmembrane region" description="Helical" evidence="2">
    <location>
        <begin position="188"/>
        <end position="207"/>
    </location>
</feature>
<accession>A0ABX0KZW4</accession>
<dbReference type="InterPro" id="IPR027417">
    <property type="entry name" value="P-loop_NTPase"/>
</dbReference>
<evidence type="ECO:0000313" key="5">
    <source>
        <dbReference type="Proteomes" id="UP001515641"/>
    </source>
</evidence>
<name>A0ABX0KZW4_9NEIS</name>
<evidence type="ECO:0000256" key="2">
    <source>
        <dbReference type="SAM" id="Phobius"/>
    </source>
</evidence>
<keyword evidence="2" id="KW-0812">Transmembrane</keyword>
<dbReference type="Pfam" id="PF05707">
    <property type="entry name" value="Zot"/>
    <property type="match status" value="1"/>
</dbReference>
<dbReference type="Gene3D" id="3.40.50.300">
    <property type="entry name" value="P-loop containing nucleotide triphosphate hydrolases"/>
    <property type="match status" value="1"/>
</dbReference>
<gene>
    <name evidence="4" type="ORF">HA052_03990</name>
</gene>
<reference evidence="4 5" key="1">
    <citation type="submission" date="2020-03" db="EMBL/GenBank/DDBJ databases">
        <title>Draft genome sequence of environmentally isolated cultures.</title>
        <authorList>
            <person name="Wilson H.S."/>
            <person name="De Leon M.E."/>
        </authorList>
    </citation>
    <scope>NUCLEOTIDE SEQUENCE [LARGE SCALE GENOMIC DNA]</scope>
    <source>
        <strain evidence="4 5">HSC-31F16</strain>
    </source>
</reference>
<dbReference type="RefSeq" id="WP_166450870.1">
    <property type="nucleotide sequence ID" value="NZ_JAAOMA010000004.1"/>
</dbReference>
<keyword evidence="2" id="KW-0472">Membrane</keyword>
<comment type="caution">
    <text evidence="4">The sequence shown here is derived from an EMBL/GenBank/DDBJ whole genome shotgun (WGS) entry which is preliminary data.</text>
</comment>
<dbReference type="InterPro" id="IPR008900">
    <property type="entry name" value="Zot_N"/>
</dbReference>
<dbReference type="Proteomes" id="UP001515641">
    <property type="component" value="Unassembled WGS sequence"/>
</dbReference>
<organism evidence="4 5">
    <name type="scientific">Chromobacterium fluminis</name>
    <dbReference type="NCBI Taxonomy" id="3044269"/>
    <lineage>
        <taxon>Bacteria</taxon>
        <taxon>Pseudomonadati</taxon>
        <taxon>Pseudomonadota</taxon>
        <taxon>Betaproteobacteria</taxon>
        <taxon>Neisseriales</taxon>
        <taxon>Chromobacteriaceae</taxon>
        <taxon>Chromobacterium</taxon>
    </lineage>
</organism>
<protein>
    <recommendedName>
        <fullName evidence="3">Zona occludens toxin N-terminal domain-containing protein</fullName>
    </recommendedName>
</protein>
<keyword evidence="5" id="KW-1185">Reference proteome</keyword>
<keyword evidence="2" id="KW-1133">Transmembrane helix</keyword>
<feature type="compositionally biased region" description="Polar residues" evidence="1">
    <location>
        <begin position="351"/>
        <end position="371"/>
    </location>
</feature>
<sequence length="378" mass="42527">MITLITAIPGSGKTLFVLQTLYEMSTKENRQVYYHGIPLTDEGKKVLGWIELEDPQSWPTLPAEAIVVIDEAQYVFPVRRSGTVIPASVDKFATHRHLGLDIFLITQGPQLIDSFIRPLVGRHYHLIRLFGMAKSKLLRWESCQQNPNARQAKADCLDKRNFVFPRKVYTWYKSAEAHTMKVSIPKKVWILLGIVWTTIFLIGYFYWSMSEESAQAKAKSSQSGPIVTVQAAPMPGQSQGAKAEPLTPQQYVSQRLPRMPGFPDSAPVYDDLAKPRTFPRAAACVASVKRCQCYTQQGTRIDDLPEITCREMVAKSWFDPYRSEHEAAPREAEQGGQPRELVTAPPPPSMQIATMGSAQQQRMQFEPTQSGFGRPPTK</sequence>
<feature type="region of interest" description="Disordered" evidence="1">
    <location>
        <begin position="324"/>
        <end position="378"/>
    </location>
</feature>
<dbReference type="EMBL" id="JAAOMA010000004">
    <property type="protein sequence ID" value="NHR04351.1"/>
    <property type="molecule type" value="Genomic_DNA"/>
</dbReference>
<proteinExistence type="predicted"/>